<evidence type="ECO:0000256" key="1">
    <source>
        <dbReference type="ARBA" id="ARBA00023002"/>
    </source>
</evidence>
<dbReference type="AlphaFoldDB" id="A0A071M339"/>
<dbReference type="InterPro" id="IPR011032">
    <property type="entry name" value="GroES-like_sf"/>
</dbReference>
<dbReference type="CDD" id="cd05288">
    <property type="entry name" value="PGDH"/>
    <property type="match status" value="1"/>
</dbReference>
<dbReference type="OrthoDB" id="9805663at2"/>
<evidence type="ECO:0000259" key="3">
    <source>
        <dbReference type="SMART" id="SM00829"/>
    </source>
</evidence>
<dbReference type="PANTHER" id="PTHR43205:SF7">
    <property type="entry name" value="PROSTAGLANDIN REDUCTASE 1"/>
    <property type="match status" value="1"/>
</dbReference>
<accession>A0A071M339</accession>
<sequence>MPQSKTTNRQIILSSRPVGAPTPDNFRAETGDVPTPGAGQVLLRTIWLSLDPYMRGRMNDTPSYAPPAELGQPMVGGTVSQVVTSNLPAFREGDLVVAGAGWQDYALSDGRDLIPLGRDFAHPSFALGVLGMPGFTAYTGLLKIGEPKAGETVVVAAASGAVGAVVGQIAKLKGCRVVGVAGGADKCAYVTGTLGFDACVDHRDPAFAARLKDACPNGIDVYFENVGGAVFDAVWPLLNDHARVPVCGIIAHYNDTAYDDKAVSTGRDRVPALMGTILRKRIRMQGFIILDHYATGYAPFLKDMSEWVAQGKVKTREDVVPELADAPEALIGLLAGKNFGKVVVRVGPDELA</sequence>
<dbReference type="Gene3D" id="3.40.50.720">
    <property type="entry name" value="NAD(P)-binding Rossmann-like Domain"/>
    <property type="match status" value="1"/>
</dbReference>
<dbReference type="EMBL" id="JJOA01000056">
    <property type="protein sequence ID" value="KEA55349.1"/>
    <property type="molecule type" value="Genomic_DNA"/>
</dbReference>
<organism evidence="4">
    <name type="scientific">Burkholderia cenocepacia</name>
    <dbReference type="NCBI Taxonomy" id="95486"/>
    <lineage>
        <taxon>Bacteria</taxon>
        <taxon>Pseudomonadati</taxon>
        <taxon>Pseudomonadota</taxon>
        <taxon>Betaproteobacteria</taxon>
        <taxon>Burkholderiales</taxon>
        <taxon>Burkholderiaceae</taxon>
        <taxon>Burkholderia</taxon>
        <taxon>Burkholderia cepacia complex</taxon>
    </lineage>
</organism>
<dbReference type="InterPro" id="IPR020843">
    <property type="entry name" value="ER"/>
</dbReference>
<dbReference type="GO" id="GO:0016628">
    <property type="term" value="F:oxidoreductase activity, acting on the CH-CH group of donors, NAD or NADP as acceptor"/>
    <property type="evidence" value="ECO:0007669"/>
    <property type="project" value="InterPro"/>
</dbReference>
<feature type="compositionally biased region" description="Polar residues" evidence="2">
    <location>
        <begin position="1"/>
        <end position="13"/>
    </location>
</feature>
<dbReference type="Gene3D" id="3.90.180.10">
    <property type="entry name" value="Medium-chain alcohol dehydrogenases, catalytic domain"/>
    <property type="match status" value="1"/>
</dbReference>
<proteinExistence type="predicted"/>
<dbReference type="PANTHER" id="PTHR43205">
    <property type="entry name" value="PROSTAGLANDIN REDUCTASE"/>
    <property type="match status" value="1"/>
</dbReference>
<dbReference type="SUPFAM" id="SSF51735">
    <property type="entry name" value="NAD(P)-binding Rossmann-fold domains"/>
    <property type="match status" value="1"/>
</dbReference>
<protein>
    <recommendedName>
        <fullName evidence="3">Enoyl reductase (ER) domain-containing protein</fullName>
    </recommendedName>
</protein>
<evidence type="ECO:0000256" key="2">
    <source>
        <dbReference type="SAM" id="MobiDB-lite"/>
    </source>
</evidence>
<dbReference type="SMART" id="SM00829">
    <property type="entry name" value="PKS_ER"/>
    <property type="match status" value="1"/>
</dbReference>
<evidence type="ECO:0000313" key="4">
    <source>
        <dbReference type="EMBL" id="KEA55349.1"/>
    </source>
</evidence>
<comment type="caution">
    <text evidence="4">The sequence shown here is derived from an EMBL/GenBank/DDBJ whole genome shotgun (WGS) entry which is preliminary data.</text>
</comment>
<dbReference type="SUPFAM" id="SSF50129">
    <property type="entry name" value="GroES-like"/>
    <property type="match status" value="1"/>
</dbReference>
<dbReference type="InterPro" id="IPR045010">
    <property type="entry name" value="MDR_fam"/>
</dbReference>
<feature type="region of interest" description="Disordered" evidence="2">
    <location>
        <begin position="1"/>
        <end position="34"/>
    </location>
</feature>
<keyword evidence="1" id="KW-0560">Oxidoreductase</keyword>
<feature type="domain" description="Enoyl reductase (ER)" evidence="3">
    <location>
        <begin position="21"/>
        <end position="344"/>
    </location>
</feature>
<reference evidence="4" key="1">
    <citation type="submission" date="2014-04" db="EMBL/GenBank/DDBJ databases">
        <title>In planta biocontrol of soil-borne Fusarium wilt of banana through a plant endophytic bacterium, Burkholderia cenocepacia 869T2.</title>
        <authorList>
            <person name="Ho Y.-N."/>
            <person name="Chiang H.-M."/>
            <person name="Chao C.-P."/>
            <person name="Su C.-C."/>
            <person name="Hsu H.-F."/>
            <person name="Guo C.-T."/>
            <person name="Hsieh J.-L."/>
            <person name="Huang C.-C."/>
        </authorList>
    </citation>
    <scope>NUCLEOTIDE SEQUENCE [LARGE SCALE GENOMIC DNA]</scope>
    <source>
        <strain evidence="4">869T2</strain>
    </source>
</reference>
<dbReference type="InterPro" id="IPR013149">
    <property type="entry name" value="ADH-like_C"/>
</dbReference>
<gene>
    <name evidence="4" type="ORF">DT99_32565</name>
</gene>
<name>A0A071M339_9BURK</name>
<dbReference type="Pfam" id="PF16884">
    <property type="entry name" value="ADH_N_2"/>
    <property type="match status" value="1"/>
</dbReference>
<dbReference type="InterPro" id="IPR041694">
    <property type="entry name" value="ADH_N_2"/>
</dbReference>
<dbReference type="InterPro" id="IPR036291">
    <property type="entry name" value="NAD(P)-bd_dom_sf"/>
</dbReference>
<dbReference type="Pfam" id="PF00107">
    <property type="entry name" value="ADH_zinc_N"/>
    <property type="match status" value="1"/>
</dbReference>
<dbReference type="FunFam" id="3.40.50.720:FF:000121">
    <property type="entry name" value="Prostaglandin reductase 2"/>
    <property type="match status" value="1"/>
</dbReference>